<organism evidence="8 9">
    <name type="scientific">Staphylococcus cohnii</name>
    <dbReference type="NCBI Taxonomy" id="29382"/>
    <lineage>
        <taxon>Bacteria</taxon>
        <taxon>Bacillati</taxon>
        <taxon>Bacillota</taxon>
        <taxon>Bacilli</taxon>
        <taxon>Bacillales</taxon>
        <taxon>Staphylococcaceae</taxon>
        <taxon>Staphylococcus</taxon>
        <taxon>Staphylococcus cohnii species complex</taxon>
    </lineage>
</organism>
<dbReference type="Proteomes" id="UP000241208">
    <property type="component" value="Unassembled WGS sequence"/>
</dbReference>
<evidence type="ECO:0000256" key="3">
    <source>
        <dbReference type="ARBA" id="ARBA00022475"/>
    </source>
</evidence>
<dbReference type="SUPFAM" id="SSF103473">
    <property type="entry name" value="MFS general substrate transporter"/>
    <property type="match status" value="1"/>
</dbReference>
<dbReference type="EMBL" id="PYZR01000014">
    <property type="protein sequence ID" value="PTF67154.1"/>
    <property type="molecule type" value="Genomic_DNA"/>
</dbReference>
<keyword evidence="5" id="KW-1133">Transmembrane helix</keyword>
<accession>A0A2T4LUY7</accession>
<dbReference type="PROSITE" id="PS50850">
    <property type="entry name" value="MFS"/>
    <property type="match status" value="1"/>
</dbReference>
<dbReference type="Pfam" id="PF07690">
    <property type="entry name" value="MFS_1"/>
    <property type="match status" value="1"/>
</dbReference>
<gene>
    <name evidence="8" type="ORF">BUY34_02305</name>
</gene>
<keyword evidence="3" id="KW-1003">Cell membrane</keyword>
<evidence type="ECO:0000256" key="5">
    <source>
        <dbReference type="ARBA" id="ARBA00022989"/>
    </source>
</evidence>
<dbReference type="InterPro" id="IPR036259">
    <property type="entry name" value="MFS_trans_sf"/>
</dbReference>
<evidence type="ECO:0000256" key="1">
    <source>
        <dbReference type="ARBA" id="ARBA00004651"/>
    </source>
</evidence>
<comment type="caution">
    <text evidence="8">The sequence shown here is derived from an EMBL/GenBank/DDBJ whole genome shotgun (WGS) entry which is preliminary data.</text>
</comment>
<dbReference type="STRING" id="29382.BZ166_06750"/>
<evidence type="ECO:0000313" key="8">
    <source>
        <dbReference type="EMBL" id="PTF67154.1"/>
    </source>
</evidence>
<dbReference type="PANTHER" id="PTHR43124">
    <property type="entry name" value="PURINE EFFLUX PUMP PBUE"/>
    <property type="match status" value="1"/>
</dbReference>
<comment type="subcellular location">
    <subcellularLocation>
        <location evidence="1">Cell membrane</location>
        <topology evidence="1">Multi-pass membrane protein</topology>
    </subcellularLocation>
</comment>
<evidence type="ECO:0000256" key="6">
    <source>
        <dbReference type="ARBA" id="ARBA00023136"/>
    </source>
</evidence>
<dbReference type="InterPro" id="IPR020846">
    <property type="entry name" value="MFS_dom"/>
</dbReference>
<reference evidence="8 9" key="1">
    <citation type="journal article" date="2016" name="Front. Microbiol.">
        <title>Comprehensive Phylogenetic Analysis of Bovine Non-aureus Staphylococci Species Based on Whole-Genome Sequencing.</title>
        <authorList>
            <person name="Naushad S."/>
            <person name="Barkema H.W."/>
            <person name="Luby C."/>
            <person name="Condas L.A."/>
            <person name="Nobrega D.B."/>
            <person name="Carson D.A."/>
            <person name="De Buck J."/>
        </authorList>
    </citation>
    <scope>NUCLEOTIDE SEQUENCE [LARGE SCALE GENOMIC DNA]</scope>
    <source>
        <strain evidence="8 9">SNUC 3829</strain>
    </source>
</reference>
<evidence type="ECO:0000313" key="9">
    <source>
        <dbReference type="Proteomes" id="UP000241208"/>
    </source>
</evidence>
<name>A0A2T4LUY7_9STAP</name>
<evidence type="ECO:0000256" key="2">
    <source>
        <dbReference type="ARBA" id="ARBA00022448"/>
    </source>
</evidence>
<sequence length="392" mass="42230">MSVMRIFTFILSIFIVGMVEMMVAGIMNLMSSDLHVSEAIIGQLVTLYAITFAIAGPILVKLTNRFSPRMVLLWALFAFVVGNIIIAIAPNFSILVIGRILSSAAAALIVVKILALTALLTAPQHRGKMIGIVYSGFSGANVFGVPIGTVIGDLVGWRYTFLFIVIISLFVGILMYIYIPKLSDHLSSNTETDTGSSRSNTYSKVLRPVEVTKYLGITFLLLVANSVTFIYINPLILSGGHQLSFVSIALLINGIAGVIGTSMGGFLSDRLTSKRWLVIATAVFIVMMLLLNMFLPGTGLLLMIIFIWNIMQWSTNPAVQSGIIEHVEGDTSQVMSWNMSSLNAGIGIGGIVGGLVVSNLNVYATTYFSAAIALVAFILVISLKNVAKYNKA</sequence>
<proteinExistence type="predicted"/>
<protein>
    <submittedName>
        <fullName evidence="8">Chloramphenicol resistance protein</fullName>
    </submittedName>
</protein>
<dbReference type="PANTHER" id="PTHR43124:SF8">
    <property type="entry name" value="INNER MEMBRANE TRANSPORT PROTEIN YDHP"/>
    <property type="match status" value="1"/>
</dbReference>
<dbReference type="Gene3D" id="1.20.1250.20">
    <property type="entry name" value="MFS general substrate transporter like domains"/>
    <property type="match status" value="1"/>
</dbReference>
<dbReference type="InterPro" id="IPR011701">
    <property type="entry name" value="MFS"/>
</dbReference>
<dbReference type="AlphaFoldDB" id="A0A2T4LUY7"/>
<dbReference type="GO" id="GO:0022857">
    <property type="term" value="F:transmembrane transporter activity"/>
    <property type="evidence" value="ECO:0007669"/>
    <property type="project" value="InterPro"/>
</dbReference>
<keyword evidence="6" id="KW-0472">Membrane</keyword>
<evidence type="ECO:0000256" key="4">
    <source>
        <dbReference type="ARBA" id="ARBA00022692"/>
    </source>
</evidence>
<keyword evidence="4" id="KW-0812">Transmembrane</keyword>
<feature type="domain" description="Major facilitator superfamily (MFS) profile" evidence="7">
    <location>
        <begin position="5"/>
        <end position="388"/>
    </location>
</feature>
<dbReference type="GO" id="GO:0005886">
    <property type="term" value="C:plasma membrane"/>
    <property type="evidence" value="ECO:0007669"/>
    <property type="project" value="UniProtKB-SubCell"/>
</dbReference>
<evidence type="ECO:0000259" key="7">
    <source>
        <dbReference type="PROSITE" id="PS50850"/>
    </source>
</evidence>
<dbReference type="CDD" id="cd17324">
    <property type="entry name" value="MFS_NepI_like"/>
    <property type="match status" value="1"/>
</dbReference>
<dbReference type="InterPro" id="IPR050189">
    <property type="entry name" value="MFS_Efflux_Transporters"/>
</dbReference>
<dbReference type="RefSeq" id="WP_107384097.1">
    <property type="nucleotide sequence ID" value="NZ_CP126540.1"/>
</dbReference>
<keyword evidence="2" id="KW-0813">Transport</keyword>